<feature type="non-terminal residue" evidence="1">
    <location>
        <position position="179"/>
    </location>
</feature>
<dbReference type="EMBL" id="KN830087">
    <property type="protein sequence ID" value="KIK73114.1"/>
    <property type="molecule type" value="Genomic_DNA"/>
</dbReference>
<accession>A0A0D0D009</accession>
<name>A0A0D0D009_9AGAM</name>
<evidence type="ECO:0000313" key="2">
    <source>
        <dbReference type="Proteomes" id="UP000054538"/>
    </source>
</evidence>
<dbReference type="OrthoDB" id="2677917at2759"/>
<protein>
    <submittedName>
        <fullName evidence="1">Uncharacterized protein</fullName>
    </submittedName>
</protein>
<keyword evidence="2" id="KW-1185">Reference proteome</keyword>
<dbReference type="Proteomes" id="UP000054538">
    <property type="component" value="Unassembled WGS sequence"/>
</dbReference>
<reference evidence="2" key="2">
    <citation type="submission" date="2015-01" db="EMBL/GenBank/DDBJ databases">
        <title>Evolutionary Origins and Diversification of the Mycorrhizal Mutualists.</title>
        <authorList>
            <consortium name="DOE Joint Genome Institute"/>
            <consortium name="Mycorrhizal Genomics Consortium"/>
            <person name="Kohler A."/>
            <person name="Kuo A."/>
            <person name="Nagy L.G."/>
            <person name="Floudas D."/>
            <person name="Copeland A."/>
            <person name="Barry K.W."/>
            <person name="Cichocki N."/>
            <person name="Veneault-Fourrey C."/>
            <person name="LaButti K."/>
            <person name="Lindquist E.A."/>
            <person name="Lipzen A."/>
            <person name="Lundell T."/>
            <person name="Morin E."/>
            <person name="Murat C."/>
            <person name="Riley R."/>
            <person name="Ohm R."/>
            <person name="Sun H."/>
            <person name="Tunlid A."/>
            <person name="Henrissat B."/>
            <person name="Grigoriev I.V."/>
            <person name="Hibbett D.S."/>
            <person name="Martin F."/>
        </authorList>
    </citation>
    <scope>NUCLEOTIDE SEQUENCE [LARGE SCALE GENOMIC DNA]</scope>
    <source>
        <strain evidence="2">Ve08.2h10</strain>
    </source>
</reference>
<evidence type="ECO:0000313" key="1">
    <source>
        <dbReference type="EMBL" id="KIK73114.1"/>
    </source>
</evidence>
<dbReference type="InParanoid" id="A0A0D0D009"/>
<gene>
    <name evidence="1" type="ORF">PAXRUDRAFT_179219</name>
</gene>
<organism evidence="1 2">
    <name type="scientific">Paxillus rubicundulus Ve08.2h10</name>
    <dbReference type="NCBI Taxonomy" id="930991"/>
    <lineage>
        <taxon>Eukaryota</taxon>
        <taxon>Fungi</taxon>
        <taxon>Dikarya</taxon>
        <taxon>Basidiomycota</taxon>
        <taxon>Agaricomycotina</taxon>
        <taxon>Agaricomycetes</taxon>
        <taxon>Agaricomycetidae</taxon>
        <taxon>Boletales</taxon>
        <taxon>Paxilineae</taxon>
        <taxon>Paxillaceae</taxon>
        <taxon>Paxillus</taxon>
    </lineage>
</organism>
<sequence length="179" mass="20332">KMMKDWNSLVYAFFQPIPAVEEADGRRSHVFKCCARGCKVTIHRYLDTTDARSTGNMWKHARKCWGEETVKATNAAKNTTEVHEKIVGSILCTGSIAQAFKMQGKGNATYSHRQHTCTETNDCGFQSLMKTRCPEYYIPSTSTISHDVQLVFARTQVRVAKMLKEYNGKLNFTMDAWTC</sequence>
<reference evidence="1 2" key="1">
    <citation type="submission" date="2014-04" db="EMBL/GenBank/DDBJ databases">
        <authorList>
            <consortium name="DOE Joint Genome Institute"/>
            <person name="Kuo A."/>
            <person name="Kohler A."/>
            <person name="Jargeat P."/>
            <person name="Nagy L.G."/>
            <person name="Floudas D."/>
            <person name="Copeland A."/>
            <person name="Barry K.W."/>
            <person name="Cichocki N."/>
            <person name="Veneault-Fourrey C."/>
            <person name="LaButti K."/>
            <person name="Lindquist E.A."/>
            <person name="Lipzen A."/>
            <person name="Lundell T."/>
            <person name="Morin E."/>
            <person name="Murat C."/>
            <person name="Sun H."/>
            <person name="Tunlid A."/>
            <person name="Henrissat B."/>
            <person name="Grigoriev I.V."/>
            <person name="Hibbett D.S."/>
            <person name="Martin F."/>
            <person name="Nordberg H.P."/>
            <person name="Cantor M.N."/>
            <person name="Hua S.X."/>
        </authorList>
    </citation>
    <scope>NUCLEOTIDE SEQUENCE [LARGE SCALE GENOMIC DNA]</scope>
    <source>
        <strain evidence="1 2">Ve08.2h10</strain>
    </source>
</reference>
<dbReference type="HOGENOM" id="CLU_087375_0_0_1"/>
<proteinExistence type="predicted"/>
<dbReference type="AlphaFoldDB" id="A0A0D0D009"/>